<evidence type="ECO:0000256" key="1">
    <source>
        <dbReference type="SAM" id="MobiDB-lite"/>
    </source>
</evidence>
<feature type="domain" description="Cadherin" evidence="2">
    <location>
        <begin position="2970"/>
        <end position="3086"/>
    </location>
</feature>
<dbReference type="SMART" id="SM00112">
    <property type="entry name" value="CA"/>
    <property type="match status" value="4"/>
</dbReference>
<feature type="compositionally biased region" description="Low complexity" evidence="1">
    <location>
        <begin position="1444"/>
        <end position="1459"/>
    </location>
</feature>
<dbReference type="PRINTS" id="PR00313">
    <property type="entry name" value="CABNDNGRPT"/>
</dbReference>
<dbReference type="eggNOG" id="COG3188">
    <property type="taxonomic scope" value="Bacteria"/>
</dbReference>
<dbReference type="InterPro" id="IPR018511">
    <property type="entry name" value="Hemolysin-typ_Ca-bd_CS"/>
</dbReference>
<accession>C3X475</accession>
<dbReference type="eggNOG" id="COG2304">
    <property type="taxonomic scope" value="Bacteria"/>
</dbReference>
<evidence type="ECO:0000259" key="2">
    <source>
        <dbReference type="PROSITE" id="PS50268"/>
    </source>
</evidence>
<dbReference type="eggNOG" id="COG2931">
    <property type="taxonomic scope" value="Bacteria"/>
</dbReference>
<feature type="domain" description="Cadherin" evidence="2">
    <location>
        <begin position="1719"/>
        <end position="1858"/>
    </location>
</feature>
<sequence>MAIGIVRALIGTTTARNEKGEVRVLKVGDAVEANEVIQAAAGSTVHIAFNNGNFATVGSNESLMLDMAVVDPEGTAAQAQQDGQSVADIQALIAEGADPTEIAEATAAGADAGTAGDPNHSGSHSFVVVDQVAARGNLTPGFETTTFANPVPDTQVYDGALPDANDAPVIDLAASDASVDVVEAGVYVGGNDEKAGIPVINGQVVASDPDGDTLSYVLIGPDGPATSITTDYGTITLHPDGSYTYELDNGRTNSLAEGEKAVERFTVEVSDGRGGTAQAVITVNVTGSNDIPSLEVGKTRLVVTDDGATVVEGAITDAGQALGSDPDAGHTLHYSFGTDADGNPVTRITDEYGTLTINPDTGEYTYTLDKDSEAVQKLSGHGDDVTQRVTVTVTDEYGAYAERPLDILIRGANDVPVMSAVTEHVRDTGVYGDGAVSPDTPTADYTGPDGDGHIRDGEHRTEANGQLQGFDAEGDALSYGVDTSGMAAGETIRLVNPDNDGDTTTIRVLEVSTGDGTTTIVTEAGTFVLNADGSYRFSLNTEAGGFVDSMGEGQRWNLTFDVSASDGELTGHSSLTVCIEGANETPVFTQLIPQDYLGETLSPVGTDGAWVVTAAEHGRWRGGEGNSNREADHSDVISGRFEAADRDTGASLSFSAAFQAGLTSGKNADKLGEPGSLELIDVEEKTFTEPFRLADYADKHVNNDFSTDQFAELPAGTYQVFHFEVGDLYIDVNTGQYYFNVHDDSDLVNRMNLGDTHTLNFSVTVTDEHGASSSHDFTINIEGRNDRPVLAVTESLSATDGQTAEGNLLDDGIVKVSDADFGDSHTFWIVTNPTMNGNNPGDYDGRKQDFASNKLGNYGPVTTLEGKYGILTVHPDGSYTYKLYGPGEGHDDAYQAVKGLGVNDAFNDEIFHIAVEDSHGAFDIQEIAITVNGVNDAPVVNGFNVDVKEDGTYLDGKGGMHDTGLITDPAYQGFIGDRQHKVAAEGNVFTDKGHGGKPIVSDTDANDKLTVDVQPNRDGNGDIKFTLTGVQDGVDAGGLTPEIISNVLTDGIRTIVTNYGTLTLNTETGEYRFELSDSALGEGGIADRLAQGQKLTLSFVLTATDESGQSARHIMGINIQGANDAPVMTIAPEDRVLDVYEKGIGSDKPAASGTAVGIDDDYGAKKQYSLIDEHGREVTSITNEYGALTIDPDTGEYTFTLNNDSAAVQGLNVGDVIPQNYTIRVSDEHGAYDQQDVTVNIHGANDAPTVGYTSIELKETGVYDNPDNPKDNGNSLTVDPARPDNSYVYPGEHKLQVSGILKGSDVDDPQDSLTYRIDAPDGKAFQIVDAQTGKIPVADGETISLKVIGNHTDANGIQTLETNFGKLVLDTRTGEYTFELNDEGMVQYLGEGERVNLQLTARVEDGHGGTGSRIFQIIIKGSNDIPDLSVDKPVLDVYEKGADSGSSYNAAASGNATGSDLDHGDQKGLKYSFGNDESGKPVTSITNDYGTLTIDPASGKYTFTVNNQSGVVQKLDEGDTVTLDYRVRVTDEHGAWKDVPVHVNVHGANDHPYLQAGSQVDVKESGVIDGGNKPTAGKETSQIGKNDIRDWEGDDLTYSINARAADDRNPGKWKGETGTDGDGWQTYKTDMGTFHLDPATGNYYFVLDNDAQVVQALKSGETVQRYISFTVSDGKGGVLETWATVNIKGTNDRPAFTLQQTDSGYADATIQGEDGNLVVKEDASLNTGATASGTVGATDVDKDNAGDPGKNGLRYGVDPADLAGLGEGVRIVASGMYNGRELVTEFIDAYGGTFKIDPVSGKYTYTIDNANSQVQGLHEGDKLLENIPVTAVDRHGATNENEQTVTVTIVGTDDRPVFTADGWNALAIEQGVVRGPDGDGNREVTGQSASGTVSATDRDAGDTQALEYRLTDSDGKPLSGGNYHETTDGEGGKVLTQSWEGQYGTFTFDTVTRQWTYVIDETKAQGLAQGQTVNESFSITVTDPAGNAVTKDVSVTVQGTNDKPVLTGGTDSEGNPLAQDATTGAFRVETSEDTASVSGKLAGHDPDAPVTGTSPYPGADDAGLRFSLVDDQGSSRQIIQGEYGRLELQPDGTYHYYLDTTKVQYLASGEKTTDHFTVRVSDGLGAHSEQKLDIVINGENDMFTIGTAAGGNGQSGVQEDNGLITDKTDPVPSVTDELVVVDPDTSDTHSFSNLQSGNLSASVDPVHSNLLIVEGKYGKLTFDTATGKYTYELTENDAKEIQQLNDGGTLTENFTIDVTSGNLLQSDTQNVTITITIKGTNDAPAIESMHQAGEGKPQDLTDGSTAYVSIDETEASVKGHFKAGDIDDTKLSYGFQTVFMDGQHILVGMMADGTFQLLNVDGTPKLDTAGNPVTAIDGHPITSDDVETVNSIRGEYGTLYLKPDGHYEYVLDTESKTVQNMKDGDAKVDHFVVNVIDAHGASSTTALDVTIHGDTQSGSAGGSEPSPVPHPDLHPNLSFNVQEDIKTEGHSSVLVQGGQTDGATFSFHDAEGHAVQSISDEYGTLYLDAKTGKYTYELHNHTQAVQSLADGETVVRHYTVHVNGTGQTTGIEIKISGTNDAPVIDSVGNLALTEHVETGWTGGLSTTGRITAHDIDHALDSNGQIVTNPDGSVQSQTLTYYFLGADGQRLDSIQTGYGTVTLNPDGSYTYTAGGGKSPLPEHMTLDEILTDSFRVYVTDDPSGVRPGVGQDVSVTLNGVNHAPVITAGSESSSLFVTEDVKTEAASSAENGWIITDDTSGNLTFSKADDQSHTKVLFVKGEYGSLMLNPDGSYRYTLDNELREVQQLAEGEKKTEHFKMTVWDADGGSREVDIAVGITGTNDAPQLSVDSTLSVTEKTATEVSGDASVYDVDRGDTHTFAITGQDGKPLATNEKGEYVTTYGTVTIDANGHYIYRLDPAKSASLNEGEQAQDSFYVTVSDGTDTDTGKVNVMITGTNDAPTLALDNLAMNESQTGTLTGTAQGTDADTAASLTYSFVNGNGTSLTMNGDYGTITIDPVSGKYTYAPDTGVVSDLGLGLKADGTPETVTDSFRVQVTDEYGASHTETLEVTISGSNDAPVITSAPGLNLTEDTSAGAGDTLVFTDADVNDSHTFAVGLAGDAGPGGAEAKGEYGSLKIDADGHYTYTPDDRAQALGQGEKATETFTVTVDDGHGGTATQTITVNIAGANDAPVVDTYTSDAEENTGGFAFTDVDVNDTHSLSIITADGQPHTVTLDDTGLSGTVTIAGLGDFVLNGTKGENGKIDWSYSFTASDEAKNSVAAGTTGLVNVQIQVSDGHESALTGNLTVGIDGTNALSGDAGAANMSLASLSADMAITGILPATDTEGDMLTYHFDSIGEQGDIAGQYGTLHYDATNHRYEYTLDMSEANLHKLAQDDTLAQANGETLHEAFGYRVTDAAHPDGVEGTFDVNLNGLNTAPGSSETDVLGDTTVDHSQILFGEGGNDTLHGGHGNDYLSGGDGDDALYGGEGHDVLQGGDGNDILVGGAGDDVLTGGLGSDTFRWHAGDLDGGRDRGDHITDFHLGNNGNGDVLDIGELLQGVESTGQLIHGGFLNLQIDKVDKDTGSATVTLSIDRDGRDGHAHDSTTLATIDIHGLPQNFDQLSHNDQVNELMNQLVNNQQIQF</sequence>
<dbReference type="HOGENOM" id="CLU_000028_2_0_4"/>
<dbReference type="InterPro" id="IPR010221">
    <property type="entry name" value="VCBS_dom"/>
</dbReference>
<name>C3X475_9BURK</name>
<feature type="region of interest" description="Disordered" evidence="1">
    <location>
        <begin position="2030"/>
        <end position="2062"/>
    </location>
</feature>
<dbReference type="InterPro" id="IPR040853">
    <property type="entry name" value="RapA2_cadherin-like"/>
</dbReference>
<dbReference type="Pfam" id="PF17963">
    <property type="entry name" value="Big_9"/>
    <property type="match status" value="2"/>
</dbReference>
<protein>
    <submittedName>
        <fullName evidence="3">VCBS domain protein</fullName>
    </submittedName>
</protein>
<dbReference type="InterPro" id="IPR011049">
    <property type="entry name" value="Serralysin-like_metalloprot_C"/>
</dbReference>
<comment type="caution">
    <text evidence="3">The sequence shown here is derived from an EMBL/GenBank/DDBJ whole genome shotgun (WGS) entry which is preliminary data.</text>
</comment>
<evidence type="ECO:0000313" key="3">
    <source>
        <dbReference type="EMBL" id="EEO28011.1"/>
    </source>
</evidence>
<evidence type="ECO:0000313" key="4">
    <source>
        <dbReference type="Proteomes" id="UP000003973"/>
    </source>
</evidence>
<dbReference type="InterPro" id="IPR002126">
    <property type="entry name" value="Cadherin-like_dom"/>
</dbReference>
<feature type="region of interest" description="Disordered" evidence="1">
    <location>
        <begin position="1444"/>
        <end position="1482"/>
    </location>
</feature>
<feature type="region of interest" description="Disordered" evidence="1">
    <location>
        <begin position="1730"/>
        <end position="1752"/>
    </location>
</feature>
<dbReference type="GO" id="GO:0016020">
    <property type="term" value="C:membrane"/>
    <property type="evidence" value="ECO:0007669"/>
    <property type="project" value="InterPro"/>
</dbReference>
<dbReference type="InterPro" id="IPR047777">
    <property type="entry name" value="LapA-like_RM"/>
</dbReference>
<feature type="region of interest" description="Disordered" evidence="1">
    <location>
        <begin position="2150"/>
        <end position="2170"/>
    </location>
</feature>
<feature type="domain" description="Cadherin" evidence="2">
    <location>
        <begin position="191"/>
        <end position="294"/>
    </location>
</feature>
<dbReference type="NCBIfam" id="TIGR03661">
    <property type="entry name" value="T1SS_VCA0849"/>
    <property type="match status" value="1"/>
</dbReference>
<dbReference type="Proteomes" id="UP000003973">
    <property type="component" value="Unassembled WGS sequence"/>
</dbReference>
<feature type="compositionally biased region" description="Polar residues" evidence="1">
    <location>
        <begin position="1884"/>
        <end position="1895"/>
    </location>
</feature>
<dbReference type="GO" id="GO:0007156">
    <property type="term" value="P:homophilic cell adhesion via plasma membrane adhesion molecules"/>
    <property type="evidence" value="ECO:0007669"/>
    <property type="project" value="InterPro"/>
</dbReference>
<organism evidence="3 4">
    <name type="scientific">Oxalobacter paraformigenes</name>
    <dbReference type="NCBI Taxonomy" id="556268"/>
    <lineage>
        <taxon>Bacteria</taxon>
        <taxon>Pseudomonadati</taxon>
        <taxon>Pseudomonadota</taxon>
        <taxon>Betaproteobacteria</taxon>
        <taxon>Burkholderiales</taxon>
        <taxon>Oxalobacteraceae</taxon>
        <taxon>Oxalobacter</taxon>
    </lineage>
</organism>
<gene>
    <name evidence="3" type="ORF">OFAG_01164</name>
</gene>
<proteinExistence type="predicted"/>
<dbReference type="PROSITE" id="PS00330">
    <property type="entry name" value="HEMOLYSIN_CALCIUM"/>
    <property type="match status" value="4"/>
</dbReference>
<dbReference type="Pfam" id="PF00353">
    <property type="entry name" value="HemolysinCabind"/>
    <property type="match status" value="2"/>
</dbReference>
<dbReference type="NCBIfam" id="NF012211">
    <property type="entry name" value="tand_rpt_95"/>
    <property type="match status" value="1"/>
</dbReference>
<feature type="region of interest" description="Disordered" evidence="1">
    <location>
        <begin position="2452"/>
        <end position="2477"/>
    </location>
</feature>
<feature type="region of interest" description="Disordered" evidence="1">
    <location>
        <begin position="2000"/>
        <end position="2019"/>
    </location>
</feature>
<feature type="region of interest" description="Disordered" evidence="1">
    <location>
        <begin position="1872"/>
        <end position="1930"/>
    </location>
</feature>
<keyword evidence="4" id="KW-1185">Reference proteome</keyword>
<dbReference type="Pfam" id="PF17803">
    <property type="entry name" value="Cadherin_4"/>
    <property type="match status" value="4"/>
</dbReference>
<dbReference type="Gene3D" id="2.60.40.10">
    <property type="entry name" value="Immunoglobulins"/>
    <property type="match status" value="7"/>
</dbReference>
<dbReference type="NCBIfam" id="TIGR01965">
    <property type="entry name" value="VCBS_repeat"/>
    <property type="match status" value="21"/>
</dbReference>
<dbReference type="PROSITE" id="PS50268">
    <property type="entry name" value="CADHERIN_2"/>
    <property type="match status" value="4"/>
</dbReference>
<dbReference type="NCBIfam" id="NF033682">
    <property type="entry name" value="retention_LapA"/>
    <property type="match status" value="1"/>
</dbReference>
<dbReference type="InterPro" id="IPR019960">
    <property type="entry name" value="T1SS_VCA0849"/>
</dbReference>
<dbReference type="InterPro" id="IPR013783">
    <property type="entry name" value="Ig-like_fold"/>
</dbReference>
<dbReference type="SUPFAM" id="SSF51120">
    <property type="entry name" value="beta-Roll"/>
    <property type="match status" value="1"/>
</dbReference>
<feature type="domain" description="Cadherin" evidence="2">
    <location>
        <begin position="1886"/>
        <end position="2006"/>
    </location>
</feature>
<dbReference type="EMBL" id="ACDP02000007">
    <property type="protein sequence ID" value="EEO28011.1"/>
    <property type="molecule type" value="Genomic_DNA"/>
</dbReference>
<dbReference type="RefSeq" id="WP_005877410.1">
    <property type="nucleotide sequence ID" value="NZ_CABMNL010000001.1"/>
</dbReference>
<dbReference type="eggNOG" id="COG2373">
    <property type="taxonomic scope" value="Bacteria"/>
</dbReference>
<reference evidence="3" key="1">
    <citation type="submission" date="2011-10" db="EMBL/GenBank/DDBJ databases">
        <title>The Genome Sequence of Oxalobacter formigenes HOxBLS.</title>
        <authorList>
            <consortium name="The Broad Institute Genome Sequencing Platform"/>
            <person name="Earl A."/>
            <person name="Ward D."/>
            <person name="Feldgarden M."/>
            <person name="Gevers D."/>
            <person name="Allison M.J."/>
            <person name="Humphrey S."/>
            <person name="Young S.K."/>
            <person name="Zeng Q."/>
            <person name="Gargeya S."/>
            <person name="Fitzgerald M."/>
            <person name="Haas B."/>
            <person name="Abouelleil A."/>
            <person name="Alvarado L."/>
            <person name="Arachchi H.M."/>
            <person name="Berlin A."/>
            <person name="Brown A."/>
            <person name="Chapman S.B."/>
            <person name="Chen Z."/>
            <person name="Dunbar C."/>
            <person name="Freedman E."/>
            <person name="Gearin G."/>
            <person name="Goldberg J."/>
            <person name="Griggs A."/>
            <person name="Gujja S."/>
            <person name="Heiman D."/>
            <person name="Howarth C."/>
            <person name="Larson L."/>
            <person name="Lui A."/>
            <person name="MacDonald P.J.P."/>
            <person name="Montmayeur A."/>
            <person name="Murphy C."/>
            <person name="Neiman D."/>
            <person name="Pearson M."/>
            <person name="Priest M."/>
            <person name="Roberts A."/>
            <person name="Saif S."/>
            <person name="Shea T."/>
            <person name="Shenoy N."/>
            <person name="Sisk P."/>
            <person name="Stolte C."/>
            <person name="Sykes S."/>
            <person name="Wortman J."/>
            <person name="Nusbaum C."/>
            <person name="Birren B."/>
        </authorList>
    </citation>
    <scope>NUCLEOTIDE SEQUENCE [LARGE SCALE GENOMIC DNA]</scope>
    <source>
        <strain evidence="3">HOxBLS</strain>
    </source>
</reference>
<dbReference type="CDD" id="cd11304">
    <property type="entry name" value="Cadherin_repeat"/>
    <property type="match status" value="1"/>
</dbReference>
<dbReference type="InterPro" id="IPR001343">
    <property type="entry name" value="Hemolysn_Ca-bd"/>
</dbReference>
<feature type="region of interest" description="Disordered" evidence="1">
    <location>
        <begin position="429"/>
        <end position="448"/>
    </location>
</feature>
<dbReference type="GO" id="GO:0005509">
    <property type="term" value="F:calcium ion binding"/>
    <property type="evidence" value="ECO:0007669"/>
    <property type="project" value="InterPro"/>
</dbReference>